<dbReference type="GO" id="GO:0004823">
    <property type="term" value="F:leucine-tRNA ligase activity"/>
    <property type="evidence" value="ECO:0007669"/>
    <property type="project" value="UniProtKB-UniRule"/>
</dbReference>
<evidence type="ECO:0000313" key="12">
    <source>
        <dbReference type="Proteomes" id="UP000177346"/>
    </source>
</evidence>
<dbReference type="Gene3D" id="3.40.50.620">
    <property type="entry name" value="HUPs"/>
    <property type="match status" value="2"/>
</dbReference>
<keyword evidence="6 9" id="KW-0648">Protein biosynthesis</keyword>
<dbReference type="Proteomes" id="UP000177346">
    <property type="component" value="Unassembled WGS sequence"/>
</dbReference>
<dbReference type="GO" id="GO:0005829">
    <property type="term" value="C:cytosol"/>
    <property type="evidence" value="ECO:0007669"/>
    <property type="project" value="TreeGrafter"/>
</dbReference>
<evidence type="ECO:0000256" key="1">
    <source>
        <dbReference type="ARBA" id="ARBA00005594"/>
    </source>
</evidence>
<dbReference type="InterPro" id="IPR001412">
    <property type="entry name" value="aa-tRNA-synth_I_CS"/>
</dbReference>
<dbReference type="PROSITE" id="PS51462">
    <property type="entry name" value="NUDIX"/>
    <property type="match status" value="1"/>
</dbReference>
<keyword evidence="3 9" id="KW-0436">Ligase</keyword>
<dbReference type="InterPro" id="IPR014729">
    <property type="entry name" value="Rossmann-like_a/b/a_fold"/>
</dbReference>
<dbReference type="EC" id="6.1.1.4" evidence="9"/>
<dbReference type="InterPro" id="IPR002300">
    <property type="entry name" value="aa-tRNA-synth_Ia"/>
</dbReference>
<accession>A0A1F5XFC4</accession>
<name>A0A1F5XFC4_9BACT</name>
<dbReference type="SUPFAM" id="SSF52374">
    <property type="entry name" value="Nucleotidylyl transferase"/>
    <property type="match status" value="1"/>
</dbReference>
<evidence type="ECO:0000256" key="7">
    <source>
        <dbReference type="ARBA" id="ARBA00023146"/>
    </source>
</evidence>
<dbReference type="PRINTS" id="PR00985">
    <property type="entry name" value="TRNASYNTHLEU"/>
</dbReference>
<comment type="caution">
    <text evidence="9">Lacks conserved residue(s) required for the propagation of feature annotation.</text>
</comment>
<dbReference type="Gene3D" id="3.90.740.10">
    <property type="entry name" value="Valyl/Leucyl/Isoleucyl-tRNA synthetase, editing domain"/>
    <property type="match status" value="1"/>
</dbReference>
<proteinExistence type="inferred from homology"/>
<comment type="caution">
    <text evidence="11">The sequence shown here is derived from an EMBL/GenBank/DDBJ whole genome shotgun (WGS) entry which is preliminary data.</text>
</comment>
<dbReference type="InterPro" id="IPR009080">
    <property type="entry name" value="tRNAsynth_Ia_anticodon-bd"/>
</dbReference>
<comment type="similarity">
    <text evidence="1 9">Belongs to the class-I aminoacyl-tRNA synthetase family.</text>
</comment>
<dbReference type="InterPro" id="IPR013155">
    <property type="entry name" value="M/V/L/I-tRNA-synth_anticd-bd"/>
</dbReference>
<evidence type="ECO:0000313" key="11">
    <source>
        <dbReference type="EMBL" id="OGF86628.1"/>
    </source>
</evidence>
<dbReference type="GO" id="GO:0005524">
    <property type="term" value="F:ATP binding"/>
    <property type="evidence" value="ECO:0007669"/>
    <property type="project" value="UniProtKB-UniRule"/>
</dbReference>
<feature type="domain" description="Nudix hydrolase" evidence="10">
    <location>
        <begin position="376"/>
        <end position="508"/>
    </location>
</feature>
<reference evidence="11 12" key="1">
    <citation type="journal article" date="2016" name="Nat. Commun.">
        <title>Thousands of microbial genomes shed light on interconnected biogeochemical processes in an aquifer system.</title>
        <authorList>
            <person name="Anantharaman K."/>
            <person name="Brown C.T."/>
            <person name="Hug L.A."/>
            <person name="Sharon I."/>
            <person name="Castelle C.J."/>
            <person name="Probst A.J."/>
            <person name="Thomas B.C."/>
            <person name="Singh A."/>
            <person name="Wilkins M.J."/>
            <person name="Karaoz U."/>
            <person name="Brodie E.L."/>
            <person name="Williams K.H."/>
            <person name="Hubbard S.S."/>
            <person name="Banfield J.F."/>
        </authorList>
    </citation>
    <scope>NUCLEOTIDE SEQUENCE [LARGE SCALE GENOMIC DNA]</scope>
</reference>
<evidence type="ECO:0000259" key="10">
    <source>
        <dbReference type="PROSITE" id="PS51462"/>
    </source>
</evidence>
<evidence type="ECO:0000256" key="9">
    <source>
        <dbReference type="HAMAP-Rule" id="MF_00049"/>
    </source>
</evidence>
<keyword evidence="2 9" id="KW-0963">Cytoplasm</keyword>
<comment type="catalytic activity">
    <reaction evidence="8 9">
        <text>tRNA(Leu) + L-leucine + ATP = L-leucyl-tRNA(Leu) + AMP + diphosphate</text>
        <dbReference type="Rhea" id="RHEA:11688"/>
        <dbReference type="Rhea" id="RHEA-COMP:9613"/>
        <dbReference type="Rhea" id="RHEA-COMP:9622"/>
        <dbReference type="ChEBI" id="CHEBI:30616"/>
        <dbReference type="ChEBI" id="CHEBI:33019"/>
        <dbReference type="ChEBI" id="CHEBI:57427"/>
        <dbReference type="ChEBI" id="CHEBI:78442"/>
        <dbReference type="ChEBI" id="CHEBI:78494"/>
        <dbReference type="ChEBI" id="CHEBI:456215"/>
        <dbReference type="EC" id="6.1.1.4"/>
    </reaction>
</comment>
<dbReference type="HAMAP" id="MF_00049_B">
    <property type="entry name" value="Leu_tRNA_synth_B"/>
    <property type="match status" value="1"/>
</dbReference>
<sequence>MQEYNHSKIEKKWQERWVGLNVYEPNLEQPKKPFYNLMMFPYPSGEGLHVGHAFAFSGADIFGRMKRMQGHDVFQPIGYDSFGIHSENYAIKINEHPRELTAKTTKHYEEQLKSLGIAYAWREKLFTSDPEYYRWTQWIFIQLFKAGLAYKRVASVNWCPQCLTVLADEQVVLARRSLGEGGDGECERCGTVVIKKELEQWFFKITDYAERLLSGLEKIDWAEKIKIAQKNWVGRSEGALLKFLIANSQFSIDVFTTRPDTLFGATYVVLAPEHELVAKLRDKITNLADVDSYVKTAIAEREDERMAEEKEKTGVEIRGVRAINPATKKEIPIWVADYVLFGYGTGAIMAVPAHDERDFEFAKKFGLPITQVITPPRDTISGVGIIIESSTGKLLLQERDQETTRYPGMIAPFGGAIEEGETSVASAIRELQEEIGYSVQEKDLHPLGFFESHFERGKWVEMFYARGVSLEKLHLQEGKKIIEISIEEAIQDKRVTDFTKEVLQLFLKTKGTAFAGNGVIMNSGEFDGMESERAKWQITKKVGGEKKTQYRLRDWLISRQRYWGPPIPLIFCEHCAKEVKGGKRKAKSKGELENPGWVPEREDRLPVLLPYIKDFRPTGTDKSPLANFPEFYTAKCPECGGEARRETDVSDTFLDSAWYYLRYLDPKNDKEPFEKKRTRTWLPVHMYIGGAEHAVLHLLYIRFISMALHDLDVIDFAKNTGGEPITRFRAHGLLVKDGAKMSKSRGNVINPDEYVRVYGADAFRMYLMFLGPYEQGGDFRDTGIRGITRFLSRVWDMGHGIQNRSLPSDVVSKMLHKTIKKVMEDIELLQYNTAISALMILLSEFEKNPEAYDRKSYVVFLKLLAPFAPHITEELYEFFEGRGSIHTSEWPTYVPGAIHDETIELVIQINGKMRDVVSAPAEISEADALALALAQEKIKPYLAGKDPVKVIFVPGRLINLIIEG</sequence>
<dbReference type="SUPFAM" id="SSF47323">
    <property type="entry name" value="Anticodon-binding domain of a subclass of class I aminoacyl-tRNA synthetases"/>
    <property type="match status" value="1"/>
</dbReference>
<dbReference type="PROSITE" id="PS00178">
    <property type="entry name" value="AA_TRNA_LIGASE_I"/>
    <property type="match status" value="1"/>
</dbReference>
<dbReference type="InterPro" id="IPR002302">
    <property type="entry name" value="Leu-tRNA-ligase"/>
</dbReference>
<keyword evidence="7 9" id="KW-0030">Aminoacyl-tRNA synthetase</keyword>
<protein>
    <recommendedName>
        <fullName evidence="9">Leucine--tRNA ligase</fullName>
        <ecNumber evidence="9">6.1.1.4</ecNumber>
    </recommendedName>
    <alternativeName>
        <fullName evidence="9">Leucyl-tRNA synthetase</fullName>
        <shortName evidence="9">LeuRS</shortName>
    </alternativeName>
</protein>
<evidence type="ECO:0000256" key="3">
    <source>
        <dbReference type="ARBA" id="ARBA00022598"/>
    </source>
</evidence>
<dbReference type="Pfam" id="PF13603">
    <property type="entry name" value="tRNA-synt_1_2"/>
    <property type="match status" value="1"/>
</dbReference>
<dbReference type="PANTHER" id="PTHR43740">
    <property type="entry name" value="LEUCYL-TRNA SYNTHETASE"/>
    <property type="match status" value="1"/>
</dbReference>
<dbReference type="CDD" id="cd07958">
    <property type="entry name" value="Anticodon_Ia_Leu_BEm"/>
    <property type="match status" value="1"/>
</dbReference>
<comment type="subcellular location">
    <subcellularLocation>
        <location evidence="9">Cytoplasm</location>
    </subcellularLocation>
</comment>
<dbReference type="InterPro" id="IPR000086">
    <property type="entry name" value="NUDIX_hydrolase_dom"/>
</dbReference>
<dbReference type="Pfam" id="PF08264">
    <property type="entry name" value="Anticodon_1"/>
    <property type="match status" value="1"/>
</dbReference>
<feature type="short sequence motif" description="'KMSKS' region" evidence="9">
    <location>
        <begin position="740"/>
        <end position="744"/>
    </location>
</feature>
<dbReference type="FunFam" id="1.10.730.10:FF:000002">
    <property type="entry name" value="Leucine--tRNA ligase"/>
    <property type="match status" value="1"/>
</dbReference>
<evidence type="ECO:0000256" key="2">
    <source>
        <dbReference type="ARBA" id="ARBA00022490"/>
    </source>
</evidence>
<dbReference type="EMBL" id="MFIF01000013">
    <property type="protein sequence ID" value="OGF86628.1"/>
    <property type="molecule type" value="Genomic_DNA"/>
</dbReference>
<dbReference type="GO" id="GO:0002161">
    <property type="term" value="F:aminoacyl-tRNA deacylase activity"/>
    <property type="evidence" value="ECO:0007669"/>
    <property type="project" value="InterPro"/>
</dbReference>
<keyword evidence="4 9" id="KW-0547">Nucleotide-binding</keyword>
<evidence type="ECO:0000256" key="4">
    <source>
        <dbReference type="ARBA" id="ARBA00022741"/>
    </source>
</evidence>
<dbReference type="Pfam" id="PF00133">
    <property type="entry name" value="tRNA-synt_1"/>
    <property type="match status" value="2"/>
</dbReference>
<dbReference type="InterPro" id="IPR025709">
    <property type="entry name" value="Leu_tRNA-synth_edit"/>
</dbReference>
<gene>
    <name evidence="9" type="primary">leuS</name>
    <name evidence="11" type="ORF">A3B19_01630</name>
</gene>
<keyword evidence="5 9" id="KW-0067">ATP-binding</keyword>
<dbReference type="InterPro" id="IPR009008">
    <property type="entry name" value="Val/Leu/Ile-tRNA-synth_edit"/>
</dbReference>
<dbReference type="InterPro" id="IPR015797">
    <property type="entry name" value="NUDIX_hydrolase-like_dom_sf"/>
</dbReference>
<dbReference type="PANTHER" id="PTHR43740:SF2">
    <property type="entry name" value="LEUCINE--TRNA LIGASE, MITOCHONDRIAL"/>
    <property type="match status" value="1"/>
</dbReference>
<evidence type="ECO:0000256" key="6">
    <source>
        <dbReference type="ARBA" id="ARBA00022917"/>
    </source>
</evidence>
<evidence type="ECO:0000256" key="5">
    <source>
        <dbReference type="ARBA" id="ARBA00022840"/>
    </source>
</evidence>
<dbReference type="Pfam" id="PF00293">
    <property type="entry name" value="NUDIX"/>
    <property type="match status" value="1"/>
</dbReference>
<evidence type="ECO:0000256" key="8">
    <source>
        <dbReference type="ARBA" id="ARBA00047469"/>
    </source>
</evidence>
<feature type="binding site" evidence="9">
    <location>
        <position position="743"/>
    </location>
    <ligand>
        <name>ATP</name>
        <dbReference type="ChEBI" id="CHEBI:30616"/>
    </ligand>
</feature>
<dbReference type="Gene3D" id="1.10.730.10">
    <property type="entry name" value="Isoleucyl-tRNA Synthetase, Domain 1"/>
    <property type="match status" value="1"/>
</dbReference>
<dbReference type="SUPFAM" id="SSF55811">
    <property type="entry name" value="Nudix"/>
    <property type="match status" value="1"/>
</dbReference>
<dbReference type="GO" id="GO:0006429">
    <property type="term" value="P:leucyl-tRNA aminoacylation"/>
    <property type="evidence" value="ECO:0007669"/>
    <property type="project" value="UniProtKB-UniRule"/>
</dbReference>
<dbReference type="SUPFAM" id="SSF50677">
    <property type="entry name" value="ValRS/IleRS/LeuRS editing domain"/>
    <property type="match status" value="1"/>
</dbReference>
<dbReference type="AlphaFoldDB" id="A0A1F5XFC4"/>
<organism evidence="11 12">
    <name type="scientific">Candidatus Giovannonibacteria bacterium RIFCSPLOWO2_01_FULL_46_32</name>
    <dbReference type="NCBI Taxonomy" id="1798353"/>
    <lineage>
        <taxon>Bacteria</taxon>
        <taxon>Candidatus Giovannoniibacteriota</taxon>
    </lineage>
</organism>